<keyword evidence="4" id="KW-1003">Cell membrane</keyword>
<feature type="domain" description="ABC transmembrane type-1" evidence="9">
    <location>
        <begin position="98"/>
        <end position="303"/>
    </location>
</feature>
<feature type="transmembrane region" description="Helical" evidence="8">
    <location>
        <begin position="178"/>
        <end position="199"/>
    </location>
</feature>
<keyword evidence="6 8" id="KW-1133">Transmembrane helix</keyword>
<accession>A0A1H3P9Y8</accession>
<evidence type="ECO:0000256" key="2">
    <source>
        <dbReference type="ARBA" id="ARBA00007069"/>
    </source>
</evidence>
<dbReference type="AlphaFoldDB" id="A0A1H3P9Y8"/>
<feature type="transmembrane region" description="Helical" evidence="8">
    <location>
        <begin position="42"/>
        <end position="63"/>
    </location>
</feature>
<keyword evidence="3 8" id="KW-0813">Transport</keyword>
<dbReference type="GO" id="GO:0055085">
    <property type="term" value="P:transmembrane transport"/>
    <property type="evidence" value="ECO:0007669"/>
    <property type="project" value="InterPro"/>
</dbReference>
<dbReference type="PANTHER" id="PTHR42929:SF1">
    <property type="entry name" value="INNER MEMBRANE ABC TRANSPORTER PERMEASE PROTEIN YDCU-RELATED"/>
    <property type="match status" value="1"/>
</dbReference>
<dbReference type="RefSeq" id="WP_256335788.1">
    <property type="nucleotide sequence ID" value="NZ_FNPC01000022.1"/>
</dbReference>
<evidence type="ECO:0000256" key="6">
    <source>
        <dbReference type="ARBA" id="ARBA00022989"/>
    </source>
</evidence>
<evidence type="ECO:0000256" key="4">
    <source>
        <dbReference type="ARBA" id="ARBA00022475"/>
    </source>
</evidence>
<dbReference type="GO" id="GO:0005886">
    <property type="term" value="C:plasma membrane"/>
    <property type="evidence" value="ECO:0007669"/>
    <property type="project" value="UniProtKB-SubCell"/>
</dbReference>
<keyword evidence="5 8" id="KW-0812">Transmembrane</keyword>
<evidence type="ECO:0000256" key="8">
    <source>
        <dbReference type="RuleBase" id="RU363032"/>
    </source>
</evidence>
<dbReference type="InterPro" id="IPR035906">
    <property type="entry name" value="MetI-like_sf"/>
</dbReference>
<comment type="similarity">
    <text evidence="2">Belongs to the binding-protein-dependent transport system permease family. CysTW subfamily.</text>
</comment>
<dbReference type="CDD" id="cd06261">
    <property type="entry name" value="TM_PBP2"/>
    <property type="match status" value="1"/>
</dbReference>
<evidence type="ECO:0000256" key="7">
    <source>
        <dbReference type="ARBA" id="ARBA00023136"/>
    </source>
</evidence>
<dbReference type="InterPro" id="IPR000515">
    <property type="entry name" value="MetI-like"/>
</dbReference>
<keyword evidence="7 8" id="KW-0472">Membrane</keyword>
<feature type="transmembrane region" description="Helical" evidence="8">
    <location>
        <begin position="282"/>
        <end position="304"/>
    </location>
</feature>
<reference evidence="11" key="1">
    <citation type="submission" date="2016-10" db="EMBL/GenBank/DDBJ databases">
        <authorList>
            <person name="Varghese N."/>
            <person name="Submissions S."/>
        </authorList>
    </citation>
    <scope>NUCLEOTIDE SEQUENCE [LARGE SCALE GENOMIC DNA]</scope>
    <source>
        <strain evidence="11">DC30,IBRC 10041,KCTC 4046</strain>
    </source>
</reference>
<evidence type="ECO:0000313" key="11">
    <source>
        <dbReference type="Proteomes" id="UP000199079"/>
    </source>
</evidence>
<keyword evidence="11" id="KW-1185">Reference proteome</keyword>
<protein>
    <submittedName>
        <fullName evidence="10">Putative spermidine/putrescine transport system permease protein</fullName>
    </submittedName>
</protein>
<dbReference type="PANTHER" id="PTHR42929">
    <property type="entry name" value="INNER MEMBRANE ABC TRANSPORTER PERMEASE PROTEIN YDCU-RELATED-RELATED"/>
    <property type="match status" value="1"/>
</dbReference>
<evidence type="ECO:0000256" key="3">
    <source>
        <dbReference type="ARBA" id="ARBA00022448"/>
    </source>
</evidence>
<name>A0A1H3P9Y8_9EURY</name>
<evidence type="ECO:0000256" key="1">
    <source>
        <dbReference type="ARBA" id="ARBA00004651"/>
    </source>
</evidence>
<feature type="transmembrane region" description="Helical" evidence="8">
    <location>
        <begin position="133"/>
        <end position="158"/>
    </location>
</feature>
<evidence type="ECO:0000259" key="9">
    <source>
        <dbReference type="PROSITE" id="PS50928"/>
    </source>
</evidence>
<evidence type="ECO:0000313" key="10">
    <source>
        <dbReference type="EMBL" id="SDY97942.1"/>
    </source>
</evidence>
<proteinExistence type="inferred from homology"/>
<sequence length="319" mass="36162">MEIRESVHQKRLEVQWEIMDLIISLKQRSPIDFESSYERQGYYLFLPAILLIGFLFVGLFVLLRYSFLTYDPLEFLIYSYTTENWQRFIETQAVHSIFQRTLSYSIITTVLTVGLAIPYAYIIIRTDRKVFQYLLMVALFVPFFTGPIIRAYGWLIVMGQNGIVNWLLNTFGSNPVDLIGSDLAVIIGLVHHMFAYAVLMLSPAIANINQDLERAASNLGANRWETFRYVILPLAKPGLTSATVVVFSITMVTFAIPQLLGAGSKDVVSNRIFTKLFADGNYPFAAVLSLVLLLLTSVFVVIIFRLYGMGQLSFDQEAA</sequence>
<dbReference type="Proteomes" id="UP000199079">
    <property type="component" value="Unassembled WGS sequence"/>
</dbReference>
<dbReference type="PROSITE" id="PS50928">
    <property type="entry name" value="ABC_TM1"/>
    <property type="match status" value="1"/>
</dbReference>
<feature type="transmembrane region" description="Helical" evidence="8">
    <location>
        <begin position="102"/>
        <end position="121"/>
    </location>
</feature>
<dbReference type="Pfam" id="PF00528">
    <property type="entry name" value="BPD_transp_1"/>
    <property type="match status" value="1"/>
</dbReference>
<dbReference type="Gene3D" id="1.10.3720.10">
    <property type="entry name" value="MetI-like"/>
    <property type="match status" value="1"/>
</dbReference>
<dbReference type="SUPFAM" id="SSF161098">
    <property type="entry name" value="MetI-like"/>
    <property type="match status" value="1"/>
</dbReference>
<comment type="subcellular location">
    <subcellularLocation>
        <location evidence="1 8">Cell membrane</location>
        <topology evidence="1 8">Multi-pass membrane protein</topology>
    </subcellularLocation>
</comment>
<organism evidence="10 11">
    <name type="scientific">Halopenitus persicus</name>
    <dbReference type="NCBI Taxonomy" id="1048396"/>
    <lineage>
        <taxon>Archaea</taxon>
        <taxon>Methanobacteriati</taxon>
        <taxon>Methanobacteriota</taxon>
        <taxon>Stenosarchaea group</taxon>
        <taxon>Halobacteria</taxon>
        <taxon>Halobacteriales</taxon>
        <taxon>Haloferacaceae</taxon>
        <taxon>Halopenitus</taxon>
    </lineage>
</organism>
<gene>
    <name evidence="10" type="ORF">SAMN05216564_1227</name>
</gene>
<feature type="transmembrane region" description="Helical" evidence="8">
    <location>
        <begin position="238"/>
        <end position="262"/>
    </location>
</feature>
<evidence type="ECO:0000256" key="5">
    <source>
        <dbReference type="ARBA" id="ARBA00022692"/>
    </source>
</evidence>
<dbReference type="EMBL" id="FNPC01000022">
    <property type="protein sequence ID" value="SDY97942.1"/>
    <property type="molecule type" value="Genomic_DNA"/>
</dbReference>